<name>A0A8J2PRJ9_9HEXA</name>
<proteinExistence type="predicted"/>
<comment type="caution">
    <text evidence="1">The sequence shown here is derived from an EMBL/GenBank/DDBJ whole genome shotgun (WGS) entry which is preliminary data.</text>
</comment>
<evidence type="ECO:0000313" key="2">
    <source>
        <dbReference type="Proteomes" id="UP000708208"/>
    </source>
</evidence>
<reference evidence="1" key="1">
    <citation type="submission" date="2021-06" db="EMBL/GenBank/DDBJ databases">
        <authorList>
            <person name="Hodson N. C."/>
            <person name="Mongue J. A."/>
            <person name="Jaron S. K."/>
        </authorList>
    </citation>
    <scope>NUCLEOTIDE SEQUENCE</scope>
</reference>
<feature type="non-terminal residue" evidence="1">
    <location>
        <position position="1"/>
    </location>
</feature>
<gene>
    <name evidence="1" type="ORF">AFUS01_LOCUS40691</name>
</gene>
<dbReference type="Proteomes" id="UP000708208">
    <property type="component" value="Unassembled WGS sequence"/>
</dbReference>
<accession>A0A8J2PRJ9</accession>
<dbReference type="AlphaFoldDB" id="A0A8J2PRJ9"/>
<keyword evidence="2" id="KW-1185">Reference proteome</keyword>
<dbReference type="EMBL" id="CAJVCH010558107">
    <property type="protein sequence ID" value="CAG7830924.1"/>
    <property type="molecule type" value="Genomic_DNA"/>
</dbReference>
<evidence type="ECO:0000313" key="1">
    <source>
        <dbReference type="EMBL" id="CAG7830924.1"/>
    </source>
</evidence>
<sequence length="45" mass="5248">WTRPELLFLRRIQNNGIFAVATISFPPLSNVKVSIIRYIWDTVDS</sequence>
<protein>
    <submittedName>
        <fullName evidence="1">Uncharacterized protein</fullName>
    </submittedName>
</protein>
<organism evidence="1 2">
    <name type="scientific">Allacma fusca</name>
    <dbReference type="NCBI Taxonomy" id="39272"/>
    <lineage>
        <taxon>Eukaryota</taxon>
        <taxon>Metazoa</taxon>
        <taxon>Ecdysozoa</taxon>
        <taxon>Arthropoda</taxon>
        <taxon>Hexapoda</taxon>
        <taxon>Collembola</taxon>
        <taxon>Symphypleona</taxon>
        <taxon>Sminthuridae</taxon>
        <taxon>Allacma</taxon>
    </lineage>
</organism>